<gene>
    <name evidence="2" type="ORF">GRF29_19g44176</name>
</gene>
<organism evidence="2 3">
    <name type="scientific">Pseudopithomyces chartarum</name>
    <dbReference type="NCBI Taxonomy" id="1892770"/>
    <lineage>
        <taxon>Eukaryota</taxon>
        <taxon>Fungi</taxon>
        <taxon>Dikarya</taxon>
        <taxon>Ascomycota</taxon>
        <taxon>Pezizomycotina</taxon>
        <taxon>Dothideomycetes</taxon>
        <taxon>Pleosporomycetidae</taxon>
        <taxon>Pleosporales</taxon>
        <taxon>Massarineae</taxon>
        <taxon>Didymosphaeriaceae</taxon>
        <taxon>Pseudopithomyces</taxon>
    </lineage>
</organism>
<evidence type="ECO:0000313" key="3">
    <source>
        <dbReference type="Proteomes" id="UP001280581"/>
    </source>
</evidence>
<proteinExistence type="predicted"/>
<comment type="caution">
    <text evidence="2">The sequence shown here is derived from an EMBL/GenBank/DDBJ whole genome shotgun (WGS) entry which is preliminary data.</text>
</comment>
<evidence type="ECO:0000313" key="2">
    <source>
        <dbReference type="EMBL" id="KAK3214399.1"/>
    </source>
</evidence>
<evidence type="ECO:0000256" key="1">
    <source>
        <dbReference type="SAM" id="MobiDB-lite"/>
    </source>
</evidence>
<protein>
    <submittedName>
        <fullName evidence="2">Uncharacterized protein</fullName>
    </submittedName>
</protein>
<sequence>MPLSENPSWVLDPSMYTTRVLEPAYMSNEYFFPLPSTHIIDAGPRISPDGTTLLLNASKLDVITKFSTTRNIGDSPDNSVQSQELAYGALVSFLDFAAHEVPNEYPHAKSSGLQTLFKVLLSYVYFLHRSKSPMELHGLTSSTSTALERLVKNFIETLDQSLVSEISKTMKEKLLLALDQVKRKHPTETWGNDTQPDTDLTADDTTNNSTTPRLNSEHPKLTKSQAVEHVRRESALRTLEFYLSATALLPLKYFTTQSGFLGLGPASLLEGDTIFLIPGGSTPIIFAHIDNVLRRKIVDLRRRVGKKGLGGKIPSTEDLEKQIHELEARIGEKDGYQLVGEAYVEGVMQGEVVDSLESQIRRIDIF</sequence>
<keyword evidence="3" id="KW-1185">Reference proteome</keyword>
<feature type="compositionally biased region" description="Low complexity" evidence="1">
    <location>
        <begin position="193"/>
        <end position="211"/>
    </location>
</feature>
<accession>A0AAN6M147</accession>
<dbReference type="EMBL" id="WVTA01000003">
    <property type="protein sequence ID" value="KAK3214399.1"/>
    <property type="molecule type" value="Genomic_DNA"/>
</dbReference>
<dbReference type="AlphaFoldDB" id="A0AAN6M147"/>
<dbReference type="Proteomes" id="UP001280581">
    <property type="component" value="Unassembled WGS sequence"/>
</dbReference>
<reference evidence="2 3" key="1">
    <citation type="submission" date="2021-02" db="EMBL/GenBank/DDBJ databases">
        <title>Genome assembly of Pseudopithomyces chartarum.</title>
        <authorList>
            <person name="Jauregui R."/>
            <person name="Singh J."/>
            <person name="Voisey C."/>
        </authorList>
    </citation>
    <scope>NUCLEOTIDE SEQUENCE [LARGE SCALE GENOMIC DNA]</scope>
    <source>
        <strain evidence="2 3">AGR01</strain>
    </source>
</reference>
<feature type="region of interest" description="Disordered" evidence="1">
    <location>
        <begin position="185"/>
        <end position="224"/>
    </location>
</feature>
<feature type="compositionally biased region" description="Basic and acidic residues" evidence="1">
    <location>
        <begin position="215"/>
        <end position="224"/>
    </location>
</feature>
<name>A0AAN6M147_9PLEO</name>